<dbReference type="GO" id="GO:0046081">
    <property type="term" value="P:dUTP catabolic process"/>
    <property type="evidence" value="ECO:0007669"/>
    <property type="project" value="TreeGrafter"/>
</dbReference>
<protein>
    <recommendedName>
        <fullName evidence="4">Nucleoside triphosphate pyrophosphohydrolase</fullName>
        <ecNumber evidence="3">3.6.1.8</ecNumber>
    </recommendedName>
</protein>
<dbReference type="Proteomes" id="UP000035268">
    <property type="component" value="Chromosome"/>
</dbReference>
<dbReference type="SUPFAM" id="SSF101386">
    <property type="entry name" value="all-alpha NTP pyrophosphatases"/>
    <property type="match status" value="2"/>
</dbReference>
<dbReference type="GO" id="GO:0047693">
    <property type="term" value="F:ATP diphosphatase activity"/>
    <property type="evidence" value="ECO:0007669"/>
    <property type="project" value="UniProtKB-EC"/>
</dbReference>
<dbReference type="FunFam" id="1.10.287.1080:FF:000001">
    <property type="entry name" value="Nucleoside triphosphate pyrophosphohydrolase"/>
    <property type="match status" value="1"/>
</dbReference>
<dbReference type="AlphaFoldDB" id="A0A0G3EK52"/>
<dbReference type="STRING" id="1307763.L21SP4_01286"/>
<comment type="catalytic activity">
    <reaction evidence="1">
        <text>ATP + H2O = AMP + diphosphate + H(+)</text>
        <dbReference type="Rhea" id="RHEA:14245"/>
        <dbReference type="ChEBI" id="CHEBI:15377"/>
        <dbReference type="ChEBI" id="CHEBI:15378"/>
        <dbReference type="ChEBI" id="CHEBI:30616"/>
        <dbReference type="ChEBI" id="CHEBI:33019"/>
        <dbReference type="ChEBI" id="CHEBI:456215"/>
        <dbReference type="EC" id="3.6.1.8"/>
    </reaction>
</comment>
<dbReference type="PATRIC" id="fig|1609981.3.peg.1336"/>
<feature type="domain" description="NTP pyrophosphohydrolase MazG-like" evidence="5">
    <location>
        <begin position="169"/>
        <end position="229"/>
    </location>
</feature>
<dbReference type="CDD" id="cd11528">
    <property type="entry name" value="NTP-PPase_MazG_Nterm"/>
    <property type="match status" value="1"/>
</dbReference>
<dbReference type="KEGG" id="vbl:L21SP4_01286"/>
<evidence type="ECO:0000256" key="4">
    <source>
        <dbReference type="ARBA" id="ARBA00074799"/>
    </source>
</evidence>
<dbReference type="RefSeq" id="WP_052881861.1">
    <property type="nucleotide sequence ID" value="NZ_CP010904.1"/>
</dbReference>
<comment type="similarity">
    <text evidence="2">Belongs to the nucleoside triphosphate pyrophosphohydrolase family.</text>
</comment>
<dbReference type="GO" id="GO:0046052">
    <property type="term" value="P:UTP catabolic process"/>
    <property type="evidence" value="ECO:0007669"/>
    <property type="project" value="TreeGrafter"/>
</dbReference>
<dbReference type="GO" id="GO:0006950">
    <property type="term" value="P:response to stress"/>
    <property type="evidence" value="ECO:0007669"/>
    <property type="project" value="UniProtKB-ARBA"/>
</dbReference>
<dbReference type="PANTHER" id="PTHR30522:SF0">
    <property type="entry name" value="NUCLEOSIDE TRIPHOSPHATE PYROPHOSPHOHYDROLASE"/>
    <property type="match status" value="1"/>
</dbReference>
<dbReference type="Pfam" id="PF03819">
    <property type="entry name" value="MazG"/>
    <property type="match status" value="2"/>
</dbReference>
<dbReference type="FunFam" id="1.10.287.1080:FF:000003">
    <property type="entry name" value="Nucleoside triphosphate pyrophosphohydrolase"/>
    <property type="match status" value="1"/>
</dbReference>
<dbReference type="Gene3D" id="1.10.287.1080">
    <property type="entry name" value="MazG-like"/>
    <property type="match status" value="2"/>
</dbReference>
<dbReference type="InterPro" id="IPR011551">
    <property type="entry name" value="NTP_PyrPHydrolase_MazG"/>
</dbReference>
<dbReference type="GO" id="GO:0006203">
    <property type="term" value="P:dGTP catabolic process"/>
    <property type="evidence" value="ECO:0007669"/>
    <property type="project" value="TreeGrafter"/>
</dbReference>
<accession>A0A0G3EK52</accession>
<dbReference type="InterPro" id="IPR048011">
    <property type="entry name" value="NTP-PPase_MazG-like_C"/>
</dbReference>
<name>A0A0G3EK52_9BACT</name>
<evidence type="ECO:0000256" key="2">
    <source>
        <dbReference type="ARBA" id="ARBA00061115"/>
    </source>
</evidence>
<gene>
    <name evidence="6" type="primary">mazG</name>
    <name evidence="6" type="ORF">L21SP4_01286</name>
</gene>
<organism evidence="6 7">
    <name type="scientific">Kiritimatiella glycovorans</name>
    <dbReference type="NCBI Taxonomy" id="1307763"/>
    <lineage>
        <taxon>Bacteria</taxon>
        <taxon>Pseudomonadati</taxon>
        <taxon>Kiritimatiellota</taxon>
        <taxon>Kiritimatiellia</taxon>
        <taxon>Kiritimatiellales</taxon>
        <taxon>Kiritimatiellaceae</taxon>
        <taxon>Kiritimatiella</taxon>
    </lineage>
</organism>
<dbReference type="GO" id="GO:0046061">
    <property type="term" value="P:dATP catabolic process"/>
    <property type="evidence" value="ECO:0007669"/>
    <property type="project" value="TreeGrafter"/>
</dbReference>
<dbReference type="OrthoDB" id="9808939at2"/>
<dbReference type="InterPro" id="IPR004518">
    <property type="entry name" value="MazG-like_dom"/>
</dbReference>
<keyword evidence="7" id="KW-1185">Reference proteome</keyword>
<dbReference type="CDD" id="cd11529">
    <property type="entry name" value="NTP-PPase_MazG_Cterm"/>
    <property type="match status" value="1"/>
</dbReference>
<keyword evidence="6" id="KW-0378">Hydrolase</keyword>
<dbReference type="InterPro" id="IPR048015">
    <property type="entry name" value="NTP-PPase_MazG-like_N"/>
</dbReference>
<reference evidence="6 7" key="2">
    <citation type="journal article" date="2016" name="ISME J.">
        <title>Characterization of the first cultured representative of Verrucomicrobia subdivision 5 indicates the proposal of a novel phylum.</title>
        <authorList>
            <person name="Spring S."/>
            <person name="Bunk B."/>
            <person name="Sproer C."/>
            <person name="Schumann P."/>
            <person name="Rohde M."/>
            <person name="Tindall B.J."/>
            <person name="Klenk H.P."/>
        </authorList>
    </citation>
    <scope>NUCLEOTIDE SEQUENCE [LARGE SCALE GENOMIC DNA]</scope>
    <source>
        <strain evidence="6 7">L21-Fru-AB</strain>
    </source>
</reference>
<dbReference type="NCBIfam" id="TIGR00444">
    <property type="entry name" value="mazG"/>
    <property type="match status" value="1"/>
</dbReference>
<dbReference type="EC" id="3.6.1.8" evidence="3"/>
<evidence type="ECO:0000256" key="3">
    <source>
        <dbReference type="ARBA" id="ARBA00066372"/>
    </source>
</evidence>
<dbReference type="NCBIfam" id="NF007113">
    <property type="entry name" value="PRK09562.1"/>
    <property type="match status" value="1"/>
</dbReference>
<dbReference type="PANTHER" id="PTHR30522">
    <property type="entry name" value="NUCLEOSIDE TRIPHOSPHATE PYROPHOSPHOHYDROLASE"/>
    <property type="match status" value="1"/>
</dbReference>
<evidence type="ECO:0000256" key="1">
    <source>
        <dbReference type="ARBA" id="ARBA00052141"/>
    </source>
</evidence>
<evidence type="ECO:0000259" key="5">
    <source>
        <dbReference type="Pfam" id="PF03819"/>
    </source>
</evidence>
<dbReference type="GO" id="GO:0046047">
    <property type="term" value="P:TTP catabolic process"/>
    <property type="evidence" value="ECO:0007669"/>
    <property type="project" value="TreeGrafter"/>
</dbReference>
<proteinExistence type="inferred from homology"/>
<evidence type="ECO:0000313" key="7">
    <source>
        <dbReference type="Proteomes" id="UP000035268"/>
    </source>
</evidence>
<dbReference type="GO" id="GO:0046076">
    <property type="term" value="P:dTTP catabolic process"/>
    <property type="evidence" value="ECO:0007669"/>
    <property type="project" value="TreeGrafter"/>
</dbReference>
<dbReference type="EMBL" id="CP010904">
    <property type="protein sequence ID" value="AKJ64534.1"/>
    <property type="molecule type" value="Genomic_DNA"/>
</dbReference>
<feature type="domain" description="NTP pyrophosphohydrolase MazG-like" evidence="5">
    <location>
        <begin position="31"/>
        <end position="104"/>
    </location>
</feature>
<reference evidence="7" key="1">
    <citation type="submission" date="2015-02" db="EMBL/GenBank/DDBJ databases">
        <title>Description and complete genome sequence of the first cultured representative of the subdivision 5 of the Verrucomicrobia phylum.</title>
        <authorList>
            <person name="Spring S."/>
            <person name="Bunk B."/>
            <person name="Sproer C."/>
            <person name="Klenk H.-P."/>
        </authorList>
    </citation>
    <scope>NUCLEOTIDE SEQUENCE [LARGE SCALE GENOMIC DNA]</scope>
    <source>
        <strain evidence="7">L21-Fru-AB</strain>
    </source>
</reference>
<evidence type="ECO:0000313" key="6">
    <source>
        <dbReference type="EMBL" id="AKJ64534.1"/>
    </source>
</evidence>
<sequence>MSSHGEDALRRLQSIMARLRAPDGCPWDREQTLDSIKGNLIEESYELVEAIEEGRRDKIREELGDVLLQVVFQSRICEEDGSFDLDAVAETLCEKLVRRHPHVFGDDTAEDSREVLRNWETIKRDEGGQGPRSLFEGLPAHLPALMKAHQVQRRAARVGFDWPEAAEVLDKVQEEIAELREALAASAVVPEKVREELGDLLFSMVNLCRRLDAEAEDVLRLSTAKFMRRFRALEQKLHRAGRTPDECTLEELDRVWDEVKNEE</sequence>